<feature type="domain" description="Gnk2-homologous" evidence="18">
    <location>
        <begin position="18"/>
        <end position="120"/>
    </location>
</feature>
<dbReference type="InterPro" id="IPR008271">
    <property type="entry name" value="Ser/Thr_kinase_AS"/>
</dbReference>
<dbReference type="CDD" id="cd23509">
    <property type="entry name" value="Gnk2-like"/>
    <property type="match status" value="2"/>
</dbReference>
<gene>
    <name evidence="19" type="ORF">RD792_000119</name>
</gene>
<keyword evidence="12" id="KW-0675">Receptor</keyword>
<evidence type="ECO:0000313" key="19">
    <source>
        <dbReference type="EMBL" id="KAK4492797.1"/>
    </source>
</evidence>
<keyword evidence="2" id="KW-0723">Serine/threonine-protein kinase</keyword>
<dbReference type="InterPro" id="IPR038408">
    <property type="entry name" value="GNK2_sf"/>
</dbReference>
<evidence type="ECO:0000256" key="11">
    <source>
        <dbReference type="ARBA" id="ARBA00023136"/>
    </source>
</evidence>
<dbReference type="PROSITE" id="PS50011">
    <property type="entry name" value="PROTEIN_KINASE_DOM"/>
    <property type="match status" value="1"/>
</dbReference>
<dbReference type="Gene3D" id="3.30.430.20">
    <property type="entry name" value="Gnk2 domain, C-X8-C-X2-C motif"/>
    <property type="match status" value="2"/>
</dbReference>
<dbReference type="Pfam" id="PF01657">
    <property type="entry name" value="Stress-antifung"/>
    <property type="match status" value="2"/>
</dbReference>
<evidence type="ECO:0000256" key="4">
    <source>
        <dbReference type="ARBA" id="ARBA00022692"/>
    </source>
</evidence>
<dbReference type="InterPro" id="IPR017441">
    <property type="entry name" value="Protein_kinase_ATP_BS"/>
</dbReference>
<dbReference type="SMART" id="SM00220">
    <property type="entry name" value="S_TKc"/>
    <property type="match status" value="1"/>
</dbReference>
<reference evidence="19 20" key="1">
    <citation type="journal article" date="2023" name="bioRxiv">
        <title>Genome report: Whole genome sequence and annotation of Penstemon davidsonii.</title>
        <authorList>
            <person name="Ostevik K.L."/>
            <person name="Alabady M."/>
            <person name="Zhang M."/>
            <person name="Rausher M.D."/>
        </authorList>
    </citation>
    <scope>NUCLEOTIDE SEQUENCE [LARGE SCALE GENOMIC DNA]</scope>
    <source>
        <strain evidence="19">DNT005</strain>
        <tissue evidence="19">Whole leaf</tissue>
    </source>
</reference>
<keyword evidence="10 16" id="KW-1133">Transmembrane helix</keyword>
<sequence>MLDSGNLDATRRAMHGFITAQTICSNNGNYTANSIYQTNLNTLLSNLSRNIDPNGFYYASFGQNPNRANAIVLCRGDSQLATCRNCVQDSTVRLVNSCPNQREAVIWNELCMLRYSDEFIVSTLTTYPSLVLLNTQNASSPSQFTSYLTMLLDDLRGQAAFGGSLRKVAVGYISDPEFQTIFALVQCTPDLTPNDCISCLNYSATNLTQFSTTRGGRVRLPSCNLRYETYPFYNESRFRELEAIPPPPPGSDDDNNTTRTIIIVVVSVVAGFILGIFVGFLLRKGIKQKPKEEFQNADEISNVEYLQYDFGKIRDATNDFSEANKLGQGGFGVVYKGKLLDGQEIAVKRLSKNSGQGNLEFKNEVVLLARLQHRNLVRLMGFSLEGTEKLLVYEFVQNASLDHFIFDPTKRSYLNWDIRYTIISGIARGLLYLHEDSRLRIIHRDLKAGNVLLDGEMNPKIADFGMAKLFVPDETQGNTSRIVGTYIPRDILRFVHIGLLCVQENAADRPTMTLVVQMLNNISVILTIPSEPAFYIPSSSESESSLLQELNSRELNSKETRKNRGK</sequence>
<keyword evidence="8" id="KW-0418">Kinase</keyword>
<evidence type="ECO:0000256" key="7">
    <source>
        <dbReference type="ARBA" id="ARBA00022741"/>
    </source>
</evidence>
<dbReference type="PROSITE" id="PS51473">
    <property type="entry name" value="GNK2"/>
    <property type="match status" value="2"/>
</dbReference>
<dbReference type="InterPro" id="IPR011009">
    <property type="entry name" value="Kinase-like_dom_sf"/>
</dbReference>
<proteinExistence type="predicted"/>
<feature type="domain" description="Gnk2-homologous" evidence="18">
    <location>
        <begin position="126"/>
        <end position="232"/>
    </location>
</feature>
<dbReference type="PROSITE" id="PS00107">
    <property type="entry name" value="PROTEIN_KINASE_ATP"/>
    <property type="match status" value="1"/>
</dbReference>
<accession>A0ABR0DUB3</accession>
<keyword evidence="4 16" id="KW-0812">Transmembrane</keyword>
<keyword evidence="9 14" id="KW-0067">ATP-binding</keyword>
<keyword evidence="11 16" id="KW-0472">Membrane</keyword>
<feature type="binding site" evidence="14">
    <location>
        <position position="348"/>
    </location>
    <ligand>
        <name>ATP</name>
        <dbReference type="ChEBI" id="CHEBI:30616"/>
    </ligand>
</feature>
<dbReference type="PANTHER" id="PTHR27002">
    <property type="entry name" value="RECEPTOR-LIKE SERINE/THREONINE-PROTEIN KINASE SD1-8"/>
    <property type="match status" value="1"/>
</dbReference>
<evidence type="ECO:0000256" key="12">
    <source>
        <dbReference type="ARBA" id="ARBA00023170"/>
    </source>
</evidence>
<dbReference type="InterPro" id="IPR000719">
    <property type="entry name" value="Prot_kinase_dom"/>
</dbReference>
<keyword evidence="3" id="KW-0808">Transferase</keyword>
<evidence type="ECO:0000256" key="6">
    <source>
        <dbReference type="ARBA" id="ARBA00022737"/>
    </source>
</evidence>
<feature type="region of interest" description="Disordered" evidence="15">
    <location>
        <begin position="546"/>
        <end position="566"/>
    </location>
</feature>
<keyword evidence="20" id="KW-1185">Reference proteome</keyword>
<organism evidence="19 20">
    <name type="scientific">Penstemon davidsonii</name>
    <dbReference type="NCBI Taxonomy" id="160366"/>
    <lineage>
        <taxon>Eukaryota</taxon>
        <taxon>Viridiplantae</taxon>
        <taxon>Streptophyta</taxon>
        <taxon>Embryophyta</taxon>
        <taxon>Tracheophyta</taxon>
        <taxon>Spermatophyta</taxon>
        <taxon>Magnoliopsida</taxon>
        <taxon>eudicotyledons</taxon>
        <taxon>Gunneridae</taxon>
        <taxon>Pentapetalae</taxon>
        <taxon>asterids</taxon>
        <taxon>lamiids</taxon>
        <taxon>Lamiales</taxon>
        <taxon>Plantaginaceae</taxon>
        <taxon>Cheloneae</taxon>
        <taxon>Penstemon</taxon>
    </lineage>
</organism>
<name>A0ABR0DUB3_9LAMI</name>
<dbReference type="EMBL" id="JAYDYQ010001086">
    <property type="protein sequence ID" value="KAK4492797.1"/>
    <property type="molecule type" value="Genomic_DNA"/>
</dbReference>
<protein>
    <submittedName>
        <fullName evidence="19">Uncharacterized protein</fullName>
    </submittedName>
</protein>
<dbReference type="Gene3D" id="1.10.510.10">
    <property type="entry name" value="Transferase(Phosphotransferase) domain 1"/>
    <property type="match status" value="1"/>
</dbReference>
<keyword evidence="13" id="KW-0325">Glycoprotein</keyword>
<dbReference type="InterPro" id="IPR002902">
    <property type="entry name" value="GNK2"/>
</dbReference>
<dbReference type="PANTHER" id="PTHR27002:SF1104">
    <property type="entry name" value="CYSTEINE-RICH RECEPTOR-LIKE PROTEIN KINASE 27-RELATED"/>
    <property type="match status" value="1"/>
</dbReference>
<keyword evidence="7 14" id="KW-0547">Nucleotide-binding</keyword>
<dbReference type="Pfam" id="PF00069">
    <property type="entry name" value="Pkinase"/>
    <property type="match status" value="1"/>
</dbReference>
<evidence type="ECO:0000256" key="9">
    <source>
        <dbReference type="ARBA" id="ARBA00022840"/>
    </source>
</evidence>
<feature type="domain" description="Protein kinase" evidence="17">
    <location>
        <begin position="320"/>
        <end position="566"/>
    </location>
</feature>
<evidence type="ECO:0000256" key="15">
    <source>
        <dbReference type="SAM" id="MobiDB-lite"/>
    </source>
</evidence>
<keyword evidence="6" id="KW-0677">Repeat</keyword>
<feature type="compositionally biased region" description="Basic and acidic residues" evidence="15">
    <location>
        <begin position="551"/>
        <end position="566"/>
    </location>
</feature>
<dbReference type="SUPFAM" id="SSF56112">
    <property type="entry name" value="Protein kinase-like (PK-like)"/>
    <property type="match status" value="1"/>
</dbReference>
<comment type="caution">
    <text evidence="19">The sequence shown here is derived from an EMBL/GenBank/DDBJ whole genome shotgun (WGS) entry which is preliminary data.</text>
</comment>
<evidence type="ECO:0000256" key="1">
    <source>
        <dbReference type="ARBA" id="ARBA00004167"/>
    </source>
</evidence>
<evidence type="ECO:0000259" key="17">
    <source>
        <dbReference type="PROSITE" id="PS50011"/>
    </source>
</evidence>
<evidence type="ECO:0000259" key="18">
    <source>
        <dbReference type="PROSITE" id="PS51473"/>
    </source>
</evidence>
<evidence type="ECO:0000256" key="2">
    <source>
        <dbReference type="ARBA" id="ARBA00022527"/>
    </source>
</evidence>
<comment type="subcellular location">
    <subcellularLocation>
        <location evidence="1">Membrane</location>
        <topology evidence="1">Single-pass membrane protein</topology>
    </subcellularLocation>
</comment>
<evidence type="ECO:0000256" key="13">
    <source>
        <dbReference type="ARBA" id="ARBA00023180"/>
    </source>
</evidence>
<evidence type="ECO:0000256" key="16">
    <source>
        <dbReference type="SAM" id="Phobius"/>
    </source>
</evidence>
<dbReference type="PROSITE" id="PS00108">
    <property type="entry name" value="PROTEIN_KINASE_ST"/>
    <property type="match status" value="1"/>
</dbReference>
<dbReference type="Proteomes" id="UP001291926">
    <property type="component" value="Unassembled WGS sequence"/>
</dbReference>
<evidence type="ECO:0000256" key="3">
    <source>
        <dbReference type="ARBA" id="ARBA00022679"/>
    </source>
</evidence>
<evidence type="ECO:0000256" key="5">
    <source>
        <dbReference type="ARBA" id="ARBA00022729"/>
    </source>
</evidence>
<evidence type="ECO:0000256" key="8">
    <source>
        <dbReference type="ARBA" id="ARBA00022777"/>
    </source>
</evidence>
<evidence type="ECO:0000256" key="10">
    <source>
        <dbReference type="ARBA" id="ARBA00022989"/>
    </source>
</evidence>
<keyword evidence="5" id="KW-0732">Signal</keyword>
<feature type="transmembrane region" description="Helical" evidence="16">
    <location>
        <begin position="261"/>
        <end position="282"/>
    </location>
</feature>
<evidence type="ECO:0000256" key="14">
    <source>
        <dbReference type="PROSITE-ProRule" id="PRU10141"/>
    </source>
</evidence>
<dbReference type="Gene3D" id="3.30.200.20">
    <property type="entry name" value="Phosphorylase Kinase, domain 1"/>
    <property type="match status" value="1"/>
</dbReference>
<evidence type="ECO:0000313" key="20">
    <source>
        <dbReference type="Proteomes" id="UP001291926"/>
    </source>
</evidence>